<feature type="domain" description="AAA+ ATPase" evidence="2">
    <location>
        <begin position="31"/>
        <end position="362"/>
    </location>
</feature>
<dbReference type="SUPFAM" id="SSF52540">
    <property type="entry name" value="P-loop containing nucleoside triphosphate hydrolases"/>
    <property type="match status" value="1"/>
</dbReference>
<sequence>MYIAEIKISGVRGFYGGRSVDLQLTRPEGTQAGWTVLAGRNGSGKSTLLRAAALAAAGPSVARSLVPAFDGWLSHGRQQGFVEAAVVPDRKWDEFTGRGRVSKDKAFPARLTWTRERFEDSGRHAPHPSLHSEGTTAARGPWADNPQGWFFAGYGPFRRLVGGSSDAQRLMLAGGPVSRLAGLFHEDASLAESVTWLIDLHLRRLEGRPGAAELLSFVIDLLNDGLLPDGFQIECVDRDGLWVTRDGQTISLREMSDGYRTVTALVLDLVRQLNETYTSVFGDWPTEGKARVFAPGVVLIDEIDAHLHVSWQKKIGGWLKEHFPAIQFIVSSHSPYICQSADPGGLIRLPGVDEETPPRVVDEDLYERVVYGSGDDALLSDLFGVDSPYSDRAEDLRRRLTRLERAVLRGQATAEELADYKGLRDKLTSSLSARVDEVTARIADIP</sequence>
<name>A0A1G7SBA2_9ACTN</name>
<feature type="region of interest" description="Disordered" evidence="1">
    <location>
        <begin position="118"/>
        <end position="138"/>
    </location>
</feature>
<protein>
    <submittedName>
        <fullName evidence="3">Predicted ATP-binding protein involved in virulence</fullName>
    </submittedName>
</protein>
<dbReference type="Gene3D" id="3.40.50.300">
    <property type="entry name" value="P-loop containing nucleotide triphosphate hydrolases"/>
    <property type="match status" value="2"/>
</dbReference>
<organism evidence="3 4">
    <name type="scientific">Sinosporangium album</name>
    <dbReference type="NCBI Taxonomy" id="504805"/>
    <lineage>
        <taxon>Bacteria</taxon>
        <taxon>Bacillati</taxon>
        <taxon>Actinomycetota</taxon>
        <taxon>Actinomycetes</taxon>
        <taxon>Streptosporangiales</taxon>
        <taxon>Streptosporangiaceae</taxon>
        <taxon>Sinosporangium</taxon>
    </lineage>
</organism>
<dbReference type="SMART" id="SM00382">
    <property type="entry name" value="AAA"/>
    <property type="match status" value="1"/>
</dbReference>
<dbReference type="PANTHER" id="PTHR43581:SF2">
    <property type="entry name" value="EXCINUCLEASE ATPASE SUBUNIT"/>
    <property type="match status" value="1"/>
</dbReference>
<dbReference type="Proteomes" id="UP000198923">
    <property type="component" value="Unassembled WGS sequence"/>
</dbReference>
<evidence type="ECO:0000313" key="3">
    <source>
        <dbReference type="EMBL" id="SDG20288.1"/>
    </source>
</evidence>
<dbReference type="OrthoDB" id="9815944at2"/>
<dbReference type="GO" id="GO:0005524">
    <property type="term" value="F:ATP binding"/>
    <property type="evidence" value="ECO:0007669"/>
    <property type="project" value="UniProtKB-KW"/>
</dbReference>
<dbReference type="Pfam" id="PF13304">
    <property type="entry name" value="AAA_21"/>
    <property type="match status" value="1"/>
</dbReference>
<keyword evidence="3" id="KW-0067">ATP-binding</keyword>
<dbReference type="STRING" id="504805.SAMN05421505_102239"/>
<gene>
    <name evidence="3" type="ORF">SAMN05421505_102239</name>
</gene>
<dbReference type="InterPro" id="IPR027417">
    <property type="entry name" value="P-loop_NTPase"/>
</dbReference>
<dbReference type="AlphaFoldDB" id="A0A1G7SBA2"/>
<dbReference type="GO" id="GO:0006302">
    <property type="term" value="P:double-strand break repair"/>
    <property type="evidence" value="ECO:0007669"/>
    <property type="project" value="InterPro"/>
</dbReference>
<proteinExistence type="predicted"/>
<dbReference type="Pfam" id="PF13476">
    <property type="entry name" value="AAA_23"/>
    <property type="match status" value="1"/>
</dbReference>
<dbReference type="EMBL" id="FNCN01000002">
    <property type="protein sequence ID" value="SDG20288.1"/>
    <property type="molecule type" value="Genomic_DNA"/>
</dbReference>
<evidence type="ECO:0000256" key="1">
    <source>
        <dbReference type="SAM" id="MobiDB-lite"/>
    </source>
</evidence>
<dbReference type="InterPro" id="IPR038729">
    <property type="entry name" value="Rad50/SbcC_AAA"/>
</dbReference>
<accession>A0A1G7SBA2</accession>
<reference evidence="3 4" key="1">
    <citation type="submission" date="2016-10" db="EMBL/GenBank/DDBJ databases">
        <authorList>
            <person name="de Groot N.N."/>
        </authorList>
    </citation>
    <scope>NUCLEOTIDE SEQUENCE [LARGE SCALE GENOMIC DNA]</scope>
    <source>
        <strain evidence="3 4">CPCC 201354</strain>
    </source>
</reference>
<dbReference type="PANTHER" id="PTHR43581">
    <property type="entry name" value="ATP/GTP PHOSPHATASE"/>
    <property type="match status" value="1"/>
</dbReference>
<dbReference type="GO" id="GO:0016887">
    <property type="term" value="F:ATP hydrolysis activity"/>
    <property type="evidence" value="ECO:0007669"/>
    <property type="project" value="InterPro"/>
</dbReference>
<keyword evidence="4" id="KW-1185">Reference proteome</keyword>
<dbReference type="InterPro" id="IPR003593">
    <property type="entry name" value="AAA+_ATPase"/>
</dbReference>
<evidence type="ECO:0000259" key="2">
    <source>
        <dbReference type="SMART" id="SM00382"/>
    </source>
</evidence>
<evidence type="ECO:0000313" key="4">
    <source>
        <dbReference type="Proteomes" id="UP000198923"/>
    </source>
</evidence>
<dbReference type="InterPro" id="IPR003959">
    <property type="entry name" value="ATPase_AAA_core"/>
</dbReference>
<dbReference type="InterPro" id="IPR051396">
    <property type="entry name" value="Bact_Antivir_Def_Nuclease"/>
</dbReference>
<keyword evidence="3" id="KW-0547">Nucleotide-binding</keyword>
<dbReference type="RefSeq" id="WP_093167933.1">
    <property type="nucleotide sequence ID" value="NZ_FNCN01000002.1"/>
</dbReference>